<evidence type="ECO:0000313" key="1">
    <source>
        <dbReference type="EMBL" id="JAC16801.1"/>
    </source>
</evidence>
<dbReference type="AlphaFoldDB" id="A0A023F5D3"/>
<reference evidence="1" key="1">
    <citation type="journal article" date="2014" name="PLoS Negl. Trop. Dis.">
        <title>An updated insight into the Sialotranscriptome of Triatoma infestans: developmental stage and geographic variations.</title>
        <authorList>
            <person name="Schwarz A."/>
            <person name="Medrano-Mercado N."/>
            <person name="Schaub G.A."/>
            <person name="Struchiner C.J."/>
            <person name="Bargues M.D."/>
            <person name="Levy M.Z."/>
            <person name="Ribeiro J.M."/>
        </authorList>
    </citation>
    <scope>NUCLEOTIDE SEQUENCE</scope>
    <source>
        <strain evidence="1">Chile</strain>
        <tissue evidence="1">Salivary glands</tissue>
    </source>
</reference>
<accession>A0A023F5D3</accession>
<name>A0A023F5D3_TRIIF</name>
<protein>
    <submittedName>
        <fullName evidence="1">Putative secreted protein</fullName>
    </submittedName>
</protein>
<dbReference type="EMBL" id="GBBI01001911">
    <property type="protein sequence ID" value="JAC16801.1"/>
    <property type="molecule type" value="mRNA"/>
</dbReference>
<organism evidence="1">
    <name type="scientific">Triatoma infestans</name>
    <name type="common">Assassin bug</name>
    <dbReference type="NCBI Taxonomy" id="30076"/>
    <lineage>
        <taxon>Eukaryota</taxon>
        <taxon>Metazoa</taxon>
        <taxon>Ecdysozoa</taxon>
        <taxon>Arthropoda</taxon>
        <taxon>Hexapoda</taxon>
        <taxon>Insecta</taxon>
        <taxon>Pterygota</taxon>
        <taxon>Neoptera</taxon>
        <taxon>Paraneoptera</taxon>
        <taxon>Hemiptera</taxon>
        <taxon>Heteroptera</taxon>
        <taxon>Panheteroptera</taxon>
        <taxon>Cimicomorpha</taxon>
        <taxon>Reduviidae</taxon>
        <taxon>Triatominae</taxon>
        <taxon>Triatoma</taxon>
    </lineage>
</organism>
<sequence length="70" mass="8189">MVLFVSSLQIPGQFAPLLFILNSIWIFAEERTPEENVMHRVPFSAYVIRGIFQTQLKELRIELPMAREIL</sequence>
<proteinExistence type="evidence at transcript level"/>
<feature type="non-terminal residue" evidence="1">
    <location>
        <position position="70"/>
    </location>
</feature>